<reference evidence="1 2" key="1">
    <citation type="submission" date="2018-06" db="EMBL/GenBank/DDBJ databases">
        <authorList>
            <consortium name="Pathogen Informatics"/>
            <person name="Doyle S."/>
        </authorList>
    </citation>
    <scope>NUCLEOTIDE SEQUENCE [LARGE SCALE GENOMIC DNA]</scope>
    <source>
        <strain evidence="1 2">NCTC7914</strain>
    </source>
</reference>
<dbReference type="RefSeq" id="WP_115274816.1">
    <property type="nucleotide sequence ID" value="NZ_UGUY01000001.1"/>
</dbReference>
<sequence>MKKDLSKVLLPDHQMYTDAVDALKRYHQAQANGVTGTELERLRLMAEHQFQAVTDYQLRALGGPAKPSH</sequence>
<evidence type="ECO:0000313" key="1">
    <source>
        <dbReference type="EMBL" id="SUD69746.1"/>
    </source>
</evidence>
<name>A0A379KNZ9_PSEPU</name>
<gene>
    <name evidence="1" type="ORF">NCTC7914_03894</name>
</gene>
<proteinExistence type="predicted"/>
<accession>A0A379KNZ9</accession>
<dbReference type="EMBL" id="UGUY01000001">
    <property type="protein sequence ID" value="SUD69746.1"/>
    <property type="molecule type" value="Genomic_DNA"/>
</dbReference>
<protein>
    <submittedName>
        <fullName evidence="1">Uncharacterized protein</fullName>
    </submittedName>
</protein>
<organism evidence="1 2">
    <name type="scientific">Pseudomonas putida</name>
    <name type="common">Arthrobacter siderocapsulatus</name>
    <dbReference type="NCBI Taxonomy" id="303"/>
    <lineage>
        <taxon>Bacteria</taxon>
        <taxon>Pseudomonadati</taxon>
        <taxon>Pseudomonadota</taxon>
        <taxon>Gammaproteobacteria</taxon>
        <taxon>Pseudomonadales</taxon>
        <taxon>Pseudomonadaceae</taxon>
        <taxon>Pseudomonas</taxon>
    </lineage>
</organism>
<dbReference type="Proteomes" id="UP000254602">
    <property type="component" value="Unassembled WGS sequence"/>
</dbReference>
<evidence type="ECO:0000313" key="2">
    <source>
        <dbReference type="Proteomes" id="UP000254602"/>
    </source>
</evidence>
<dbReference type="AlphaFoldDB" id="A0A379KNZ9"/>